<comment type="subcellular location">
    <subcellularLocation>
        <location evidence="1">Cell membrane</location>
        <topology evidence="1">Multi-pass membrane protein</topology>
    </subcellularLocation>
</comment>
<evidence type="ECO:0000256" key="2">
    <source>
        <dbReference type="ARBA" id="ARBA00022475"/>
    </source>
</evidence>
<name>A0ABP8JLD3_9MICO</name>
<proteinExistence type="predicted"/>
<sequence length="290" mass="31027">MSTSLAAALCGLGIGCGLFLIWWSMWVTPPRTTPRPRFLVELDEALTVAGFPRASPGHLLVVSLATGGAVLLLAHLFTGAVSISACFGLFAGLAPLMIVRQRARARQVERRTLWPEAIDHLHSGIRAGLSLPEAISGLSVRGPEQLRPLFTVFAQEYRATGSFALSLDRFKIACADPVADRIVAALAVTREVGGTDLGVMLKTLSQFVRDDSRTRAELQARQSWTVTGARLAVAAPWVVLALLASRPQTTAAYNTPAGATLLLVGLVVSLAAYTVMKRIGRLPAEPRVLR</sequence>
<evidence type="ECO:0000313" key="8">
    <source>
        <dbReference type="EMBL" id="GAA4392656.1"/>
    </source>
</evidence>
<dbReference type="RefSeq" id="WP_247422997.1">
    <property type="nucleotide sequence ID" value="NZ_BAABGL010000015.1"/>
</dbReference>
<keyword evidence="3 6" id="KW-0812">Transmembrane</keyword>
<dbReference type="EMBL" id="BAABGL010000015">
    <property type="protein sequence ID" value="GAA4392656.1"/>
    <property type="molecule type" value="Genomic_DNA"/>
</dbReference>
<dbReference type="Pfam" id="PF00482">
    <property type="entry name" value="T2SSF"/>
    <property type="match status" value="1"/>
</dbReference>
<feature type="domain" description="Type II secretion system protein GspF" evidence="7">
    <location>
        <begin position="118"/>
        <end position="243"/>
    </location>
</feature>
<evidence type="ECO:0000256" key="5">
    <source>
        <dbReference type="ARBA" id="ARBA00023136"/>
    </source>
</evidence>
<protein>
    <submittedName>
        <fullName evidence="8">Type II secretion system F family protein</fullName>
    </submittedName>
</protein>
<keyword evidence="5 6" id="KW-0472">Membrane</keyword>
<evidence type="ECO:0000256" key="3">
    <source>
        <dbReference type="ARBA" id="ARBA00022692"/>
    </source>
</evidence>
<gene>
    <name evidence="8" type="ORF">GCM10023167_21060</name>
</gene>
<keyword evidence="9" id="KW-1185">Reference proteome</keyword>
<evidence type="ECO:0000256" key="1">
    <source>
        <dbReference type="ARBA" id="ARBA00004651"/>
    </source>
</evidence>
<evidence type="ECO:0000313" key="9">
    <source>
        <dbReference type="Proteomes" id="UP001500642"/>
    </source>
</evidence>
<dbReference type="PANTHER" id="PTHR35007:SF2">
    <property type="entry name" value="PILUS ASSEMBLE PROTEIN"/>
    <property type="match status" value="1"/>
</dbReference>
<evidence type="ECO:0000256" key="4">
    <source>
        <dbReference type="ARBA" id="ARBA00022989"/>
    </source>
</evidence>
<evidence type="ECO:0000256" key="6">
    <source>
        <dbReference type="SAM" id="Phobius"/>
    </source>
</evidence>
<accession>A0ABP8JLD3</accession>
<feature type="transmembrane region" description="Helical" evidence="6">
    <location>
        <begin position="223"/>
        <end position="245"/>
    </location>
</feature>
<keyword evidence="2" id="KW-1003">Cell membrane</keyword>
<dbReference type="PANTHER" id="PTHR35007">
    <property type="entry name" value="INTEGRAL MEMBRANE PROTEIN-RELATED"/>
    <property type="match status" value="1"/>
</dbReference>
<dbReference type="InterPro" id="IPR018076">
    <property type="entry name" value="T2SS_GspF_dom"/>
</dbReference>
<organism evidence="8 9">
    <name type="scientific">Brevibacterium pityocampae</name>
    <dbReference type="NCBI Taxonomy" id="506594"/>
    <lineage>
        <taxon>Bacteria</taxon>
        <taxon>Bacillati</taxon>
        <taxon>Actinomycetota</taxon>
        <taxon>Actinomycetes</taxon>
        <taxon>Micrococcales</taxon>
        <taxon>Brevibacteriaceae</taxon>
        <taxon>Brevibacterium</taxon>
    </lineage>
</organism>
<feature type="transmembrane region" description="Helical" evidence="6">
    <location>
        <begin position="80"/>
        <end position="99"/>
    </location>
</feature>
<keyword evidence="4 6" id="KW-1133">Transmembrane helix</keyword>
<feature type="transmembrane region" description="Helical" evidence="6">
    <location>
        <begin position="6"/>
        <end position="27"/>
    </location>
</feature>
<feature type="transmembrane region" description="Helical" evidence="6">
    <location>
        <begin position="257"/>
        <end position="276"/>
    </location>
</feature>
<evidence type="ECO:0000259" key="7">
    <source>
        <dbReference type="Pfam" id="PF00482"/>
    </source>
</evidence>
<dbReference type="Proteomes" id="UP001500642">
    <property type="component" value="Unassembled WGS sequence"/>
</dbReference>
<comment type="caution">
    <text evidence="8">The sequence shown here is derived from an EMBL/GenBank/DDBJ whole genome shotgun (WGS) entry which is preliminary data.</text>
</comment>
<reference evidence="9" key="1">
    <citation type="journal article" date="2019" name="Int. J. Syst. Evol. Microbiol.">
        <title>The Global Catalogue of Microorganisms (GCM) 10K type strain sequencing project: providing services to taxonomists for standard genome sequencing and annotation.</title>
        <authorList>
            <consortium name="The Broad Institute Genomics Platform"/>
            <consortium name="The Broad Institute Genome Sequencing Center for Infectious Disease"/>
            <person name="Wu L."/>
            <person name="Ma J."/>
        </authorList>
    </citation>
    <scope>NUCLEOTIDE SEQUENCE [LARGE SCALE GENOMIC DNA]</scope>
    <source>
        <strain evidence="9">JCM 17808</strain>
    </source>
</reference>